<reference evidence="2" key="1">
    <citation type="journal article" date="2020" name="Nature">
        <title>Giant virus diversity and host interactions through global metagenomics.</title>
        <authorList>
            <person name="Schulz F."/>
            <person name="Roux S."/>
            <person name="Paez-Espino D."/>
            <person name="Jungbluth S."/>
            <person name="Walsh D.A."/>
            <person name="Denef V.J."/>
            <person name="McMahon K.D."/>
            <person name="Konstantinidis K.T."/>
            <person name="Eloe-Fadrosh E.A."/>
            <person name="Kyrpides N.C."/>
            <person name="Woyke T."/>
        </authorList>
    </citation>
    <scope>NUCLEOTIDE SEQUENCE</scope>
    <source>
        <strain evidence="2">GVMAG-M-3300023179-33</strain>
    </source>
</reference>
<keyword evidence="1" id="KW-0472">Membrane</keyword>
<evidence type="ECO:0000313" key="2">
    <source>
        <dbReference type="EMBL" id="QHT27324.1"/>
    </source>
</evidence>
<dbReference type="EMBL" id="MN739821">
    <property type="protein sequence ID" value="QHT27324.1"/>
    <property type="molecule type" value="Genomic_DNA"/>
</dbReference>
<proteinExistence type="predicted"/>
<keyword evidence="1" id="KW-0812">Transmembrane</keyword>
<protein>
    <submittedName>
        <fullName evidence="2">Uncharacterized protein</fullName>
    </submittedName>
</protein>
<feature type="transmembrane region" description="Helical" evidence="1">
    <location>
        <begin position="21"/>
        <end position="41"/>
    </location>
</feature>
<sequence>MDKNKCPILIFQKTFGNFIMFFWMTLKSNGIIIIFVLSAYMV</sequence>
<accession>A0A6C0EDY5</accession>
<name>A0A6C0EDY5_9ZZZZ</name>
<dbReference type="AlphaFoldDB" id="A0A6C0EDY5"/>
<keyword evidence="1" id="KW-1133">Transmembrane helix</keyword>
<evidence type="ECO:0000256" key="1">
    <source>
        <dbReference type="SAM" id="Phobius"/>
    </source>
</evidence>
<organism evidence="2">
    <name type="scientific">viral metagenome</name>
    <dbReference type="NCBI Taxonomy" id="1070528"/>
    <lineage>
        <taxon>unclassified sequences</taxon>
        <taxon>metagenomes</taxon>
        <taxon>organismal metagenomes</taxon>
    </lineage>
</organism>